<protein>
    <submittedName>
        <fullName evidence="2">Meiosis 1 arrest protein isoform X2</fullName>
    </submittedName>
</protein>
<evidence type="ECO:0000313" key="2">
    <source>
        <dbReference type="RefSeq" id="XP_065647311.1"/>
    </source>
</evidence>
<dbReference type="Proteomes" id="UP001652625">
    <property type="component" value="Chromosome 02"/>
</dbReference>
<dbReference type="PANTHER" id="PTHR28642">
    <property type="entry name" value="MEIOSIS 1 ARREST PROTEIN"/>
    <property type="match status" value="1"/>
</dbReference>
<name>A0ABM4BEC6_HYDVU</name>
<evidence type="ECO:0000313" key="1">
    <source>
        <dbReference type="Proteomes" id="UP001652625"/>
    </source>
</evidence>
<organism evidence="1 2">
    <name type="scientific">Hydra vulgaris</name>
    <name type="common">Hydra</name>
    <name type="synonym">Hydra attenuata</name>
    <dbReference type="NCBI Taxonomy" id="6087"/>
    <lineage>
        <taxon>Eukaryota</taxon>
        <taxon>Metazoa</taxon>
        <taxon>Cnidaria</taxon>
        <taxon>Hydrozoa</taxon>
        <taxon>Hydroidolina</taxon>
        <taxon>Anthoathecata</taxon>
        <taxon>Aplanulata</taxon>
        <taxon>Hydridae</taxon>
        <taxon>Hydra</taxon>
    </lineage>
</organism>
<reference evidence="1" key="1">
    <citation type="submission" date="2025-05" db="UniProtKB">
        <authorList>
            <consortium name="RefSeq"/>
        </authorList>
    </citation>
    <scope>NUCLEOTIDE SEQUENCE [LARGE SCALE GENOMIC DNA]</scope>
</reference>
<reference evidence="2" key="2">
    <citation type="submission" date="2025-08" db="UniProtKB">
        <authorList>
            <consortium name="RefSeq"/>
        </authorList>
    </citation>
    <scope>IDENTIFICATION</scope>
</reference>
<keyword evidence="1" id="KW-1185">Reference proteome</keyword>
<dbReference type="InterPro" id="IPR033587">
    <property type="entry name" value="M1AP"/>
</dbReference>
<dbReference type="RefSeq" id="XP_065647311.1">
    <property type="nucleotide sequence ID" value="XM_065791239.1"/>
</dbReference>
<proteinExistence type="predicted"/>
<accession>A0ABM4BEC6</accession>
<gene>
    <name evidence="2" type="primary">LOC100202984</name>
</gene>
<dbReference type="PANTHER" id="PTHR28642:SF1">
    <property type="entry name" value="MEIOSIS 1 ARREST PROTEIN"/>
    <property type="match status" value="1"/>
</dbReference>
<dbReference type="GeneID" id="100202984"/>
<sequence length="567" mass="64348">MACTRSIFSAVYVVRRCPERRSSLRLSLPSLNKVAHLATALYFEAWSPRTKTNSLIMACAETPMKSGKNSLYKSSARVVIVDLSLPSDLFSDNLVKALTLFFPLHNSVSGPPRVQLFSLFVLGKSAKCLVPLQNSMNSKNILELIHELILIEQKFSGGLHDFEDNLAIILRECVADFQSSSVSFQKFHSHPSHIDICLFTNHQHQVIKKQVAKVVDENNIDLIKKVQIVHVSKIINLEIQVSQQSAESEENEFKEIVDYIEELHFHNSLESFQQFFKSWLVDYLPDDVQLYIDFDLHKENGFSLKCDLCDVLVNPLNFLKGNMMMLETNLNVHNVLKAKSKQFSVWNTYNLKPKQLIKSSDVCESILYGLPHLLKPATCWKLEWDDLEKNQNNFIGVNAYLQKEDFTLLLEQSKDGISSYFLLLPSSGGTMLIKSIAVGDIIMPYCPGLNSHNVSIPFDVDLQMRKIVAATYNPFSFTSGLYVSENKSTTCFSTGGFESKFCANKRKQELDKPEIISNVKKLVPSFSYQSLVKKSRCVVKPPSPNNRRFENKCVLQSQRNSSFPSQL</sequence>